<reference evidence="5 6" key="1">
    <citation type="submission" date="2023-02" db="EMBL/GenBank/DDBJ databases">
        <title>Bacterial whole genomic sequence of Curvibacter sp. HBC61.</title>
        <authorList>
            <person name="Le V."/>
            <person name="Ko S.-R."/>
            <person name="Ahn C.-Y."/>
            <person name="Oh H.-M."/>
        </authorList>
    </citation>
    <scope>NUCLEOTIDE SEQUENCE [LARGE SCALE GENOMIC DNA]</scope>
    <source>
        <strain evidence="5 6">HBC61</strain>
    </source>
</reference>
<dbReference type="Pfam" id="PF01420">
    <property type="entry name" value="Methylase_S"/>
    <property type="match status" value="1"/>
</dbReference>
<feature type="domain" description="Type I restriction modification DNA specificity" evidence="4">
    <location>
        <begin position="86"/>
        <end position="172"/>
    </location>
</feature>
<dbReference type="SUPFAM" id="SSF116734">
    <property type="entry name" value="DNA methylase specificity domain"/>
    <property type="match status" value="2"/>
</dbReference>
<evidence type="ECO:0000256" key="3">
    <source>
        <dbReference type="ARBA" id="ARBA00023125"/>
    </source>
</evidence>
<evidence type="ECO:0000256" key="2">
    <source>
        <dbReference type="ARBA" id="ARBA00022747"/>
    </source>
</evidence>
<keyword evidence="6" id="KW-1185">Reference proteome</keyword>
<name>A0ABT5N2A6_9BURK</name>
<proteinExistence type="inferred from homology"/>
<organism evidence="5 6">
    <name type="scientific">Curvibacter cyanobacteriorum</name>
    <dbReference type="NCBI Taxonomy" id="3026422"/>
    <lineage>
        <taxon>Bacteria</taxon>
        <taxon>Pseudomonadati</taxon>
        <taxon>Pseudomonadota</taxon>
        <taxon>Betaproteobacteria</taxon>
        <taxon>Burkholderiales</taxon>
        <taxon>Comamonadaceae</taxon>
        <taxon>Curvibacter</taxon>
    </lineage>
</organism>
<evidence type="ECO:0000256" key="1">
    <source>
        <dbReference type="ARBA" id="ARBA00010923"/>
    </source>
</evidence>
<keyword evidence="2" id="KW-0680">Restriction system</keyword>
<dbReference type="InterPro" id="IPR044946">
    <property type="entry name" value="Restrct_endonuc_typeI_TRD_sf"/>
</dbReference>
<dbReference type="InterPro" id="IPR052021">
    <property type="entry name" value="Type-I_RS_S_subunit"/>
</dbReference>
<dbReference type="RefSeq" id="WP_273953234.1">
    <property type="nucleotide sequence ID" value="NZ_JAQSIP010000010.1"/>
</dbReference>
<dbReference type="Proteomes" id="UP001528673">
    <property type="component" value="Unassembled WGS sequence"/>
</dbReference>
<evidence type="ECO:0000313" key="6">
    <source>
        <dbReference type="Proteomes" id="UP001528673"/>
    </source>
</evidence>
<dbReference type="PANTHER" id="PTHR30408:SF12">
    <property type="entry name" value="TYPE I RESTRICTION ENZYME MJAVIII SPECIFICITY SUBUNIT"/>
    <property type="match status" value="1"/>
</dbReference>
<comment type="caution">
    <text evidence="5">The sequence shown here is derived from an EMBL/GenBank/DDBJ whole genome shotgun (WGS) entry which is preliminary data.</text>
</comment>
<accession>A0ABT5N2A6</accession>
<dbReference type="GO" id="GO:0004519">
    <property type="term" value="F:endonuclease activity"/>
    <property type="evidence" value="ECO:0007669"/>
    <property type="project" value="UniProtKB-KW"/>
</dbReference>
<keyword evidence="5" id="KW-0378">Hydrolase</keyword>
<comment type="similarity">
    <text evidence="1">Belongs to the type-I restriction system S methylase family.</text>
</comment>
<dbReference type="CDD" id="cd17266">
    <property type="entry name" value="RMtype1_S_Sau1132ORF3780P-TRD2-CR2_like"/>
    <property type="match status" value="1"/>
</dbReference>
<dbReference type="EC" id="3.1.21.-" evidence="5"/>
<dbReference type="GO" id="GO:0016787">
    <property type="term" value="F:hydrolase activity"/>
    <property type="evidence" value="ECO:0007669"/>
    <property type="project" value="UniProtKB-KW"/>
</dbReference>
<dbReference type="Gene3D" id="3.90.220.20">
    <property type="entry name" value="DNA methylase specificity domains"/>
    <property type="match status" value="2"/>
</dbReference>
<dbReference type="PANTHER" id="PTHR30408">
    <property type="entry name" value="TYPE-1 RESTRICTION ENZYME ECOKI SPECIFICITY PROTEIN"/>
    <property type="match status" value="1"/>
</dbReference>
<protein>
    <submittedName>
        <fullName evidence="5">Restriction endonuclease subunit S</fullName>
        <ecNumber evidence="5">3.1.21.-</ecNumber>
    </submittedName>
</protein>
<gene>
    <name evidence="5" type="ORF">PSQ40_17775</name>
</gene>
<dbReference type="EMBL" id="JAQSIP010000010">
    <property type="protein sequence ID" value="MDD0840439.1"/>
    <property type="molecule type" value="Genomic_DNA"/>
</dbReference>
<evidence type="ECO:0000313" key="5">
    <source>
        <dbReference type="EMBL" id="MDD0840439.1"/>
    </source>
</evidence>
<evidence type="ECO:0000259" key="4">
    <source>
        <dbReference type="Pfam" id="PF01420"/>
    </source>
</evidence>
<dbReference type="InterPro" id="IPR000055">
    <property type="entry name" value="Restrct_endonuc_typeI_TRD"/>
</dbReference>
<sequence length="498" mass="55149">MKSRFPIVELGKHVRQVSQRNRVEADVEVFSVTNSEGFTRSTDYFSKEVFSKDVSNYKIVSPGQFAYNPSRINVGSIDYLRHDSTVLVSPLYIVFEAGKDLHADYLLRYLKSGWGNAQIRANTEGAVRDSLKFKGLESINLPLPPLDDQIRIAHLLGKVEGLIAQRKQHLQQLDDLLKSVFLEMFGDPVRNQKGWEPTTIGQIIKVASGNGLVAKDMNTDGPYKVYGGNGVNGTHTEYMFDAPTLVIGRVGYYCGSVHLTEPKSWVTDNALYVKDLLKKTDLVFLKHLLAIHDLNKAAGRAAQPLVSGSRIYPIGTIDVPYENQTAFSAVVERVEALKFPYQQSLTDLEALYGALSQQAFKGELDLSRVPLLGIDPEKEKTVAAEPLQTPAEQSLAIHLPDTDNLLAALESAEARKNLLVQWLEAYLNQLGSTPFSVQNFMAAAQNRLAELHPDNDFELGANDYEHIKAWVFDALAAGTLTQAFDDAGNRIELKAAQA</sequence>
<keyword evidence="5" id="KW-0255">Endonuclease</keyword>
<keyword evidence="3" id="KW-0238">DNA-binding</keyword>
<keyword evidence="5" id="KW-0540">Nuclease</keyword>